<dbReference type="GO" id="GO:0005576">
    <property type="term" value="C:extracellular region"/>
    <property type="evidence" value="ECO:0007669"/>
    <property type="project" value="UniProtKB-ARBA"/>
</dbReference>
<proteinExistence type="inferred from homology"/>
<keyword evidence="2" id="KW-0378">Hydrolase</keyword>
<accession>A0A1A3NQM4</accession>
<dbReference type="GO" id="GO:0010629">
    <property type="term" value="P:negative regulation of gene expression"/>
    <property type="evidence" value="ECO:0007669"/>
    <property type="project" value="UniProtKB-ARBA"/>
</dbReference>
<dbReference type="AlphaFoldDB" id="A0A1A3NQM4"/>
<dbReference type="GO" id="GO:0042127">
    <property type="term" value="P:regulation of cell population proliferation"/>
    <property type="evidence" value="ECO:0007669"/>
    <property type="project" value="UniProtKB-ARBA"/>
</dbReference>
<dbReference type="GO" id="GO:0016787">
    <property type="term" value="F:hydrolase activity"/>
    <property type="evidence" value="ECO:0007669"/>
    <property type="project" value="UniProtKB-KW"/>
</dbReference>
<name>A0A1A3NQM4_MYCAS</name>
<organism evidence="4 5">
    <name type="scientific">Mycobacterium asiaticum</name>
    <dbReference type="NCBI Taxonomy" id="1790"/>
    <lineage>
        <taxon>Bacteria</taxon>
        <taxon>Bacillati</taxon>
        <taxon>Actinomycetota</taxon>
        <taxon>Actinomycetes</taxon>
        <taxon>Mycobacteriales</taxon>
        <taxon>Mycobacteriaceae</taxon>
        <taxon>Mycobacterium</taxon>
    </lineage>
</organism>
<feature type="domain" description="Resuscitation-promoting factor core lysozyme-like" evidence="3">
    <location>
        <begin position="43"/>
        <end position="115"/>
    </location>
</feature>
<protein>
    <submittedName>
        <fullName evidence="4">Resuscitation-promoting factor</fullName>
    </submittedName>
</protein>
<dbReference type="GO" id="GO:0009372">
    <property type="term" value="P:quorum sensing"/>
    <property type="evidence" value="ECO:0007669"/>
    <property type="project" value="UniProtKB-ARBA"/>
</dbReference>
<dbReference type="SUPFAM" id="SSF53955">
    <property type="entry name" value="Lysozyme-like"/>
    <property type="match status" value="1"/>
</dbReference>
<gene>
    <name evidence="4" type="ORF">A5634_04100</name>
</gene>
<comment type="similarity">
    <text evidence="1">Belongs to the transglycosylase family. Rpf subfamily.</text>
</comment>
<evidence type="ECO:0000256" key="2">
    <source>
        <dbReference type="ARBA" id="ARBA00022801"/>
    </source>
</evidence>
<comment type="caution">
    <text evidence="4">The sequence shown here is derived from an EMBL/GenBank/DDBJ whole genome shotgun (WGS) entry which is preliminary data.</text>
</comment>
<dbReference type="InterPro" id="IPR023346">
    <property type="entry name" value="Lysozyme-like_dom_sf"/>
</dbReference>
<dbReference type="Gene3D" id="1.10.530.10">
    <property type="match status" value="1"/>
</dbReference>
<dbReference type="EMBL" id="LZLS01000159">
    <property type="protein sequence ID" value="OBK24186.1"/>
    <property type="molecule type" value="Genomic_DNA"/>
</dbReference>
<dbReference type="Proteomes" id="UP000093928">
    <property type="component" value="Unassembled WGS sequence"/>
</dbReference>
<dbReference type="CDD" id="cd13925">
    <property type="entry name" value="RPF"/>
    <property type="match status" value="1"/>
</dbReference>
<evidence type="ECO:0000259" key="3">
    <source>
        <dbReference type="Pfam" id="PF06737"/>
    </source>
</evidence>
<reference evidence="4 5" key="1">
    <citation type="submission" date="2016-06" db="EMBL/GenBank/DDBJ databases">
        <authorList>
            <person name="Kjaerup R.B."/>
            <person name="Dalgaard T.S."/>
            <person name="Juul-Madsen H.R."/>
        </authorList>
    </citation>
    <scope>NUCLEOTIDE SEQUENCE [LARGE SCALE GENOMIC DNA]</scope>
    <source>
        <strain evidence="4 5">1165133.8</strain>
    </source>
</reference>
<dbReference type="Pfam" id="PF06737">
    <property type="entry name" value="Transglycosylas"/>
    <property type="match status" value="1"/>
</dbReference>
<dbReference type="InterPro" id="IPR010618">
    <property type="entry name" value="RPF"/>
</dbReference>
<evidence type="ECO:0000313" key="5">
    <source>
        <dbReference type="Proteomes" id="UP000093928"/>
    </source>
</evidence>
<dbReference type="RefSeq" id="WP_065145307.1">
    <property type="nucleotide sequence ID" value="NZ_LZLS01000159.1"/>
</dbReference>
<sequence length="150" mass="15385">MTTITKPLTRPLIKTTIKTTIKTGMAAGFIAAGMSLSTGIAEADAMNWEAVAQCESGGNWAANTGNGAYGGLQFKQATWEEYGGVGNPAKASKQQQIAVANRVLAGQGPGAWPKCSKAGGMSPITAGQQQPGSALQQTITSIIGLFTPKQ</sequence>
<evidence type="ECO:0000313" key="4">
    <source>
        <dbReference type="EMBL" id="OBK24186.1"/>
    </source>
</evidence>
<evidence type="ECO:0000256" key="1">
    <source>
        <dbReference type="ARBA" id="ARBA00010830"/>
    </source>
</evidence>